<keyword evidence="8" id="KW-1185">Reference proteome</keyword>
<sequence length="446" mass="46986">MQKNLQDYIDAAPIGFFQWRLYLLCFLCALLDGFDTQAIAYTGPSIAKAFGLAPKGGLAGILMAGTIGMMVGAMTLGPIGDRLGRKPAILSALFLFGISSLATGFATTPEHVVVLRFLAGLGMGGMTPVLLSLVAEYSPVRRRGTVMTGILLGLPAGAMLGGLLASSWLPAIGWEGIFFAGGAAPLVLLVVAGLLLPESPHFLVAQDQERNRDQIQRLLERTTGERPAPSISFLVPARLEKSRVSALLAPEWRLRTLAIWTTYFFNWIAWYMLLLWLPTVLISAGLATERAALGTVTVNGVFIACAIPLSITLARLDVRGILLAMFACGVATCLALAFAAGNNWTLVFVLVGATGFGVGGQQIALNYLIANVYPTSLRATGTGWAIGMGRVGSIIGSAAGGWFLQTGGITGYYVAIAIPLLVAALAVGLIRIRKEPVGREALSAAH</sequence>
<dbReference type="InterPro" id="IPR005829">
    <property type="entry name" value="Sugar_transporter_CS"/>
</dbReference>
<dbReference type="RefSeq" id="WP_174473659.1">
    <property type="nucleotide sequence ID" value="NZ_JAGINN010000021.1"/>
</dbReference>
<keyword evidence="3 5" id="KW-1133">Transmembrane helix</keyword>
<feature type="transmembrane region" description="Helical" evidence="5">
    <location>
        <begin position="177"/>
        <end position="196"/>
    </location>
</feature>
<dbReference type="Pfam" id="PF07690">
    <property type="entry name" value="MFS_1"/>
    <property type="match status" value="1"/>
</dbReference>
<feature type="transmembrane region" description="Helical" evidence="5">
    <location>
        <begin position="56"/>
        <end position="76"/>
    </location>
</feature>
<evidence type="ECO:0000256" key="5">
    <source>
        <dbReference type="SAM" id="Phobius"/>
    </source>
</evidence>
<dbReference type="PROSITE" id="PS50850">
    <property type="entry name" value="MFS"/>
    <property type="match status" value="1"/>
</dbReference>
<keyword evidence="2 5" id="KW-0812">Transmembrane</keyword>
<evidence type="ECO:0000313" key="7">
    <source>
        <dbReference type="EMBL" id="NUB02685.1"/>
    </source>
</evidence>
<feature type="transmembrane region" description="Helical" evidence="5">
    <location>
        <begin position="146"/>
        <end position="165"/>
    </location>
</feature>
<keyword evidence="4 5" id="KW-0472">Membrane</keyword>
<name>A0ABX2KGE5_9PROT</name>
<accession>A0ABX2KGE5</accession>
<evidence type="ECO:0000259" key="6">
    <source>
        <dbReference type="PROSITE" id="PS50850"/>
    </source>
</evidence>
<comment type="caution">
    <text evidence="7">The sequence shown here is derived from an EMBL/GenBank/DDBJ whole genome shotgun (WGS) entry which is preliminary data.</text>
</comment>
<evidence type="ECO:0000256" key="3">
    <source>
        <dbReference type="ARBA" id="ARBA00022989"/>
    </source>
</evidence>
<feature type="transmembrane region" description="Helical" evidence="5">
    <location>
        <begin position="410"/>
        <end position="430"/>
    </location>
</feature>
<evidence type="ECO:0000256" key="2">
    <source>
        <dbReference type="ARBA" id="ARBA00022692"/>
    </source>
</evidence>
<protein>
    <submittedName>
        <fullName evidence="7">MFS transporter</fullName>
    </submittedName>
</protein>
<dbReference type="Gene3D" id="1.20.1250.20">
    <property type="entry name" value="MFS general substrate transporter like domains"/>
    <property type="match status" value="1"/>
</dbReference>
<dbReference type="PANTHER" id="PTHR23508">
    <property type="entry name" value="CARBOXYLIC ACID TRANSPORTER PROTEIN HOMOLOG"/>
    <property type="match status" value="1"/>
</dbReference>
<feature type="transmembrane region" description="Helical" evidence="5">
    <location>
        <begin position="292"/>
        <end position="314"/>
    </location>
</feature>
<feature type="transmembrane region" description="Helical" evidence="5">
    <location>
        <begin position="346"/>
        <end position="369"/>
    </location>
</feature>
<evidence type="ECO:0000256" key="4">
    <source>
        <dbReference type="ARBA" id="ARBA00023136"/>
    </source>
</evidence>
<gene>
    <name evidence="7" type="ORF">GBZ48_25925</name>
</gene>
<proteinExistence type="predicted"/>
<evidence type="ECO:0000313" key="8">
    <source>
        <dbReference type="Proteomes" id="UP000605086"/>
    </source>
</evidence>
<feature type="transmembrane region" description="Helical" evidence="5">
    <location>
        <begin position="88"/>
        <end position="107"/>
    </location>
</feature>
<dbReference type="Proteomes" id="UP000605086">
    <property type="component" value="Unassembled WGS sequence"/>
</dbReference>
<feature type="transmembrane region" description="Helical" evidence="5">
    <location>
        <begin position="321"/>
        <end position="340"/>
    </location>
</feature>
<reference evidence="7 8" key="1">
    <citation type="submission" date="2019-10" db="EMBL/GenBank/DDBJ databases">
        <title>Genome sequence of Azospirillum melinis.</title>
        <authorList>
            <person name="Ambrosini A."/>
            <person name="Sant'Anna F.H."/>
            <person name="Cassan F.D."/>
            <person name="Souza E.M."/>
            <person name="Passaglia L.M.P."/>
        </authorList>
    </citation>
    <scope>NUCLEOTIDE SEQUENCE [LARGE SCALE GENOMIC DNA]</scope>
    <source>
        <strain evidence="7 8">TMCY0552</strain>
    </source>
</reference>
<dbReference type="InterPro" id="IPR011701">
    <property type="entry name" value="MFS"/>
</dbReference>
<feature type="transmembrane region" description="Helical" evidence="5">
    <location>
        <begin position="263"/>
        <end position="286"/>
    </location>
</feature>
<organism evidence="7 8">
    <name type="scientific">Azospirillum melinis</name>
    <dbReference type="NCBI Taxonomy" id="328839"/>
    <lineage>
        <taxon>Bacteria</taxon>
        <taxon>Pseudomonadati</taxon>
        <taxon>Pseudomonadota</taxon>
        <taxon>Alphaproteobacteria</taxon>
        <taxon>Rhodospirillales</taxon>
        <taxon>Azospirillaceae</taxon>
        <taxon>Azospirillum</taxon>
    </lineage>
</organism>
<feature type="transmembrane region" description="Helical" evidence="5">
    <location>
        <begin position="113"/>
        <end position="134"/>
    </location>
</feature>
<dbReference type="EMBL" id="WHOS01000045">
    <property type="protein sequence ID" value="NUB02685.1"/>
    <property type="molecule type" value="Genomic_DNA"/>
</dbReference>
<feature type="transmembrane region" description="Helical" evidence="5">
    <location>
        <begin position="381"/>
        <end position="404"/>
    </location>
</feature>
<evidence type="ECO:0000256" key="1">
    <source>
        <dbReference type="ARBA" id="ARBA00004141"/>
    </source>
</evidence>
<dbReference type="PROSITE" id="PS00217">
    <property type="entry name" value="SUGAR_TRANSPORT_2"/>
    <property type="match status" value="1"/>
</dbReference>
<dbReference type="InterPro" id="IPR036259">
    <property type="entry name" value="MFS_trans_sf"/>
</dbReference>
<dbReference type="SUPFAM" id="SSF103473">
    <property type="entry name" value="MFS general substrate transporter"/>
    <property type="match status" value="1"/>
</dbReference>
<dbReference type="PANTHER" id="PTHR23508:SF10">
    <property type="entry name" value="CARBOXYLIC ACID TRANSPORTER PROTEIN HOMOLOG"/>
    <property type="match status" value="1"/>
</dbReference>
<comment type="subcellular location">
    <subcellularLocation>
        <location evidence="1">Membrane</location>
        <topology evidence="1">Multi-pass membrane protein</topology>
    </subcellularLocation>
</comment>
<feature type="domain" description="Major facilitator superfamily (MFS) profile" evidence="6">
    <location>
        <begin position="21"/>
        <end position="435"/>
    </location>
</feature>
<dbReference type="InterPro" id="IPR020846">
    <property type="entry name" value="MFS_dom"/>
</dbReference>